<reference evidence="5" key="1">
    <citation type="journal article" date="2019" name="Int. J. Syst. Evol. Microbiol.">
        <title>The Global Catalogue of Microorganisms (GCM) 10K type strain sequencing project: providing services to taxonomists for standard genome sequencing and annotation.</title>
        <authorList>
            <consortium name="The Broad Institute Genomics Platform"/>
            <consortium name="The Broad Institute Genome Sequencing Center for Infectious Disease"/>
            <person name="Wu L."/>
            <person name="Ma J."/>
        </authorList>
    </citation>
    <scope>NUCLEOTIDE SEQUENCE [LARGE SCALE GENOMIC DNA]</scope>
    <source>
        <strain evidence="5">CCUG 15531</strain>
    </source>
</reference>
<dbReference type="PANTHER" id="PTHR30244:SF36">
    <property type="entry name" value="3-OXO-GLUCOSE-6-PHOSPHATE:GLUTAMATE AMINOTRANSFERASE"/>
    <property type="match status" value="1"/>
</dbReference>
<evidence type="ECO:0000256" key="1">
    <source>
        <dbReference type="ARBA" id="ARBA00022898"/>
    </source>
</evidence>
<dbReference type="Pfam" id="PF01041">
    <property type="entry name" value="DegT_DnrJ_EryC1"/>
    <property type="match status" value="1"/>
</dbReference>
<keyword evidence="1 3" id="KW-0663">Pyridoxal phosphate</keyword>
<dbReference type="InterPro" id="IPR000653">
    <property type="entry name" value="DegT/StrS_aminotransferase"/>
</dbReference>
<dbReference type="PIRSF" id="PIRSF000390">
    <property type="entry name" value="PLP_StrS"/>
    <property type="match status" value="1"/>
</dbReference>
<evidence type="ECO:0000256" key="2">
    <source>
        <dbReference type="ARBA" id="ARBA00037999"/>
    </source>
</evidence>
<comment type="similarity">
    <text evidence="2 3">Belongs to the DegT/DnrJ/EryC1 family.</text>
</comment>
<protein>
    <submittedName>
        <fullName evidence="4">DegT/DnrJ/EryC1/StrS family aminotransferase</fullName>
    </submittedName>
</protein>
<dbReference type="SUPFAM" id="SSF53383">
    <property type="entry name" value="PLP-dependent transferases"/>
    <property type="match status" value="1"/>
</dbReference>
<keyword evidence="5" id="KW-1185">Reference proteome</keyword>
<dbReference type="InterPro" id="IPR015421">
    <property type="entry name" value="PyrdxlP-dep_Trfase_major"/>
</dbReference>
<dbReference type="PANTHER" id="PTHR30244">
    <property type="entry name" value="TRANSAMINASE"/>
    <property type="match status" value="1"/>
</dbReference>
<name>A0ABW4MLC1_9BACI</name>
<evidence type="ECO:0000256" key="3">
    <source>
        <dbReference type="RuleBase" id="RU004508"/>
    </source>
</evidence>
<gene>
    <name evidence="4" type="ORF">ACFSFW_06215</name>
</gene>
<evidence type="ECO:0000313" key="5">
    <source>
        <dbReference type="Proteomes" id="UP001597227"/>
    </source>
</evidence>
<dbReference type="InterPro" id="IPR015424">
    <property type="entry name" value="PyrdxlP-dep_Trfase"/>
</dbReference>
<dbReference type="Gene3D" id="3.40.640.10">
    <property type="entry name" value="Type I PLP-dependent aspartate aminotransferase-like (Major domain)"/>
    <property type="match status" value="1"/>
</dbReference>
<dbReference type="GO" id="GO:0008483">
    <property type="term" value="F:transaminase activity"/>
    <property type="evidence" value="ECO:0007669"/>
    <property type="project" value="UniProtKB-KW"/>
</dbReference>
<dbReference type="RefSeq" id="WP_388036183.1">
    <property type="nucleotide sequence ID" value="NZ_JBHUEK010000008.1"/>
</dbReference>
<dbReference type="Gene3D" id="3.90.1150.10">
    <property type="entry name" value="Aspartate Aminotransferase, domain 1"/>
    <property type="match status" value="1"/>
</dbReference>
<comment type="caution">
    <text evidence="4">The sequence shown here is derived from an EMBL/GenBank/DDBJ whole genome shotgun (WGS) entry which is preliminary data.</text>
</comment>
<evidence type="ECO:0000313" key="4">
    <source>
        <dbReference type="EMBL" id="MFD1778256.1"/>
    </source>
</evidence>
<dbReference type="Proteomes" id="UP001597227">
    <property type="component" value="Unassembled WGS sequence"/>
</dbReference>
<sequence>MNIPMVDLIEELKLMGNSIKKSVHEVIDSGSYILGDKGRNFEQQISEYLNAKYSVGVANGSDALLLALEAMEIGEGDEVITTPFTFFATAEMITRVGATPVFVDIEPETYNIDPTKIEAAITEKTKAIMVVHLFGKSAEMEQILKIAKEHQLIIIEDAAQAMGTVYKGKKVGQIGDIGCFSFFPSKNLGAFGDAGIVVTNHTEAYEKLNCLRNHGSTERYVHSLIGVNSRLDEIQAAILIEKLKMLEYFLDNRRDIANKYTSELSKLFKTPPTILDRSHTFHQYCIQTEKRDELSKFLEKKGIASAIYYPIPLHLQQAFQFLNYQKGDFPISESVAKEILALPIFPMMTELQQEYIISAAKEFKGVQS</sequence>
<dbReference type="EMBL" id="JBHUEK010000008">
    <property type="protein sequence ID" value="MFD1778256.1"/>
    <property type="molecule type" value="Genomic_DNA"/>
</dbReference>
<keyword evidence="4" id="KW-0032">Aminotransferase</keyword>
<accession>A0ABW4MLC1</accession>
<proteinExistence type="inferred from homology"/>
<dbReference type="CDD" id="cd00616">
    <property type="entry name" value="AHBA_syn"/>
    <property type="match status" value="1"/>
</dbReference>
<dbReference type="InterPro" id="IPR015422">
    <property type="entry name" value="PyrdxlP-dep_Trfase_small"/>
</dbReference>
<keyword evidence="4" id="KW-0808">Transferase</keyword>
<organism evidence="4 5">
    <name type="scientific">Fredinandcohnia salidurans</name>
    <dbReference type="NCBI Taxonomy" id="2595041"/>
    <lineage>
        <taxon>Bacteria</taxon>
        <taxon>Bacillati</taxon>
        <taxon>Bacillota</taxon>
        <taxon>Bacilli</taxon>
        <taxon>Bacillales</taxon>
        <taxon>Bacillaceae</taxon>
        <taxon>Fredinandcohnia</taxon>
    </lineage>
</organism>